<proteinExistence type="predicted"/>
<evidence type="ECO:0000313" key="1">
    <source>
        <dbReference type="EMBL" id="MBC5992119.1"/>
    </source>
</evidence>
<dbReference type="RefSeq" id="WP_222621571.1">
    <property type="nucleotide sequence ID" value="NZ_JACRVF010000001.1"/>
</dbReference>
<sequence length="595" mass="64141">MKSNIKVMCLKTRLLLSLFIILLFPGAIFSQGLLCWSDRYTPVSGTTDDIATAIAVDANENVYVTGQASGKGIGPITTLKYPSGGGNPIAVHYKGHGEGRGMALTAVGGYIYVAARSTGPKLSKTASNGMDFVVLKYDVNLKLVWEARYTNTAHNNSYDEPVAITVVGSKVFVTGKSSYSGSSSSNWKFDYTTLVYNDEGTLLKAYRYSGNNSGSHEATGLVVVPEGSDYGIYVTGRSAINTGWDYLTLKYLLSSQTTGPVWYHRYNGPVGGDDEALAIAASNNKVYVTGRSQSVKSDTGMDYLTLSYNTSGNGINNPTWFARYNGTANARDAALAIAAADNHVYVTGRSDEQTLNMDIVTLKYTDDMTQVVDPVKGLPHSTIWKYNGPGNSYDEATSISVKGDRIFVSGRSAGIGTGLDYVALMYNDGSNVVLWEGRYHGVTNQNDEANALAIVSTVSGPFNVYLTGRSQGSKTGFDYVTVKYNTGTNCSTNASSHMIAPFIREEVQDLVSFSVYPTSFTHIANVTLNLAESAYFTIDIINTRGAIVNVVAAGNAEAGRDYVFPLNGEKLPNGLYIVRLSTEAEKRSLKVFLSR</sequence>
<comment type="caution">
    <text evidence="1">The sequence shown here is derived from an EMBL/GenBank/DDBJ whole genome shotgun (WGS) entry which is preliminary data.</text>
</comment>
<dbReference type="Proteomes" id="UP000603640">
    <property type="component" value="Unassembled WGS sequence"/>
</dbReference>
<dbReference type="SUPFAM" id="SSF75011">
    <property type="entry name" value="3-carboxy-cis,cis-mucoante lactonizing enzyme"/>
    <property type="match status" value="1"/>
</dbReference>
<keyword evidence="2" id="KW-1185">Reference proteome</keyword>
<evidence type="ECO:0008006" key="3">
    <source>
        <dbReference type="Google" id="ProtNLM"/>
    </source>
</evidence>
<reference evidence="1" key="1">
    <citation type="submission" date="2020-08" db="EMBL/GenBank/DDBJ databases">
        <title>Pontibacter sp. SD6 16S ribosomal RNA gene Genome sequencing and assembly.</title>
        <authorList>
            <person name="Kang M."/>
        </authorList>
    </citation>
    <scope>NUCLEOTIDE SEQUENCE</scope>
    <source>
        <strain evidence="1">SD6</strain>
    </source>
</reference>
<gene>
    <name evidence="1" type="ORF">H8S84_04630</name>
</gene>
<evidence type="ECO:0000313" key="2">
    <source>
        <dbReference type="Proteomes" id="UP000603640"/>
    </source>
</evidence>
<dbReference type="AlphaFoldDB" id="A0A923N4P6"/>
<protein>
    <recommendedName>
        <fullName evidence="3">T9SS type A sorting domain-containing protein</fullName>
    </recommendedName>
</protein>
<dbReference type="EMBL" id="JACRVF010000001">
    <property type="protein sequence ID" value="MBC5992119.1"/>
    <property type="molecule type" value="Genomic_DNA"/>
</dbReference>
<accession>A0A923N4P6</accession>
<organism evidence="1 2">
    <name type="scientific">Pontibacter cellulosilyticus</name>
    <dbReference type="NCBI Taxonomy" id="1720253"/>
    <lineage>
        <taxon>Bacteria</taxon>
        <taxon>Pseudomonadati</taxon>
        <taxon>Bacteroidota</taxon>
        <taxon>Cytophagia</taxon>
        <taxon>Cytophagales</taxon>
        <taxon>Hymenobacteraceae</taxon>
        <taxon>Pontibacter</taxon>
    </lineage>
</organism>
<name>A0A923N4P6_9BACT</name>